<dbReference type="PRINTS" id="PR01210">
    <property type="entry name" value="GGTRANSPTASE"/>
</dbReference>
<comment type="caution">
    <text evidence="1">The sequence shown here is derived from an EMBL/GenBank/DDBJ whole genome shotgun (WGS) entry which is preliminary data.</text>
</comment>
<keyword evidence="1" id="KW-0378">Hydrolase</keyword>
<dbReference type="AlphaFoldDB" id="A0A4R7CTD2"/>
<dbReference type="Pfam" id="PF01019">
    <property type="entry name" value="G_glu_transpept"/>
    <property type="match status" value="1"/>
</dbReference>
<dbReference type="EMBL" id="SNZV01000007">
    <property type="protein sequence ID" value="TDS11663.1"/>
    <property type="molecule type" value="Genomic_DNA"/>
</dbReference>
<accession>A0A4R7CTD2</accession>
<sequence>MESYGDRHLYFFNQNHILYEKLTMPSTSSFRFSPYLLILFCSILHSAQAQRTQKPPLHGKHWMAITGKPLAATAGAKLFNDGGNAVDAACAMLAATCTMWDVLSWGGETQALIYHPKLKKVIAINALGVAPTGATVDFFKKKGYAFPPEYGPLAAVTPGTPGGLCYMLAHYGTKSLASVLKPAIEMAAGYPIDAQTANSIERGKDRIKQWPYSKDVFLTHEGEEREAPEAGELFVQKDLLLTLQKMINAEETALRAGKSREEAIMAAYDRFYTGDIAEEFVRGSQEQGGLITKADLANWKPIEEEPLHVNYKGIDVYKLQEWTQGPALLQSLNMLKHFDLKTMGYNSASYIHTVYQTMNLAFADRDFYYGDPYFLPKTPIESLLSEDYARARAKEINPTQNNPLAAPGDPYAWQGKKNPFSALLTERAKLLDTAGSGIKDFVPKHDATPTVTVANPNTLSAADLSAVDSAYMDRLLRGTTSVEAADSAGWVVSITPSGGWLPACIAGRTGVGMSQRLQSFVLDSLISPFNVVAPGKRPRVTLTPSLALKDGKPFLSFAVQGGDTQDQNLLQFFLNVVEFGMTVQEASEAPNINSNQLWLSLGGTKIADRKPRPGSLLLDKRVTQEVVEKLKTMGYSIQFGERTSGPINAIFFDEKHKTLWGGSSNNGEDYGIGW</sequence>
<reference evidence="1 2" key="1">
    <citation type="submission" date="2019-03" db="EMBL/GenBank/DDBJ databases">
        <title>Genomic Encyclopedia of Type Strains, Phase III (KMG-III): the genomes of soil and plant-associated and newly described type strains.</title>
        <authorList>
            <person name="Whitman W."/>
        </authorList>
    </citation>
    <scope>NUCLEOTIDE SEQUENCE [LARGE SCALE GENOMIC DNA]</scope>
    <source>
        <strain evidence="1 2">CGMCC 1.12801</strain>
    </source>
</reference>
<dbReference type="GO" id="GO:0016787">
    <property type="term" value="F:hydrolase activity"/>
    <property type="evidence" value="ECO:0007669"/>
    <property type="project" value="UniProtKB-KW"/>
</dbReference>
<dbReference type="InterPro" id="IPR052896">
    <property type="entry name" value="GGT-like_enzyme"/>
</dbReference>
<gene>
    <name evidence="1" type="ORF">B0I21_1074</name>
</gene>
<dbReference type="SUPFAM" id="SSF56235">
    <property type="entry name" value="N-terminal nucleophile aminohydrolases (Ntn hydrolases)"/>
    <property type="match status" value="1"/>
</dbReference>
<evidence type="ECO:0000313" key="1">
    <source>
        <dbReference type="EMBL" id="TDS11663.1"/>
    </source>
</evidence>
<dbReference type="Gene3D" id="3.60.20.40">
    <property type="match status" value="1"/>
</dbReference>
<dbReference type="InterPro" id="IPR043137">
    <property type="entry name" value="GGT_ssub_C"/>
</dbReference>
<dbReference type="Gene3D" id="1.10.246.130">
    <property type="match status" value="1"/>
</dbReference>
<evidence type="ECO:0000313" key="2">
    <source>
        <dbReference type="Proteomes" id="UP000294752"/>
    </source>
</evidence>
<dbReference type="InterPro" id="IPR043138">
    <property type="entry name" value="GGT_lsub"/>
</dbReference>
<name>A0A4R7CTD2_9SPHI</name>
<dbReference type="Proteomes" id="UP000294752">
    <property type="component" value="Unassembled WGS sequence"/>
</dbReference>
<dbReference type="InterPro" id="IPR029055">
    <property type="entry name" value="Ntn_hydrolases_N"/>
</dbReference>
<keyword evidence="2" id="KW-1185">Reference proteome</keyword>
<dbReference type="PANTHER" id="PTHR43881:SF1">
    <property type="entry name" value="GAMMA-GLUTAMYLTRANSPEPTIDASE (AFU_ORTHOLOGUE AFUA_4G13580)"/>
    <property type="match status" value="1"/>
</dbReference>
<proteinExistence type="predicted"/>
<dbReference type="PANTHER" id="PTHR43881">
    <property type="entry name" value="GAMMA-GLUTAMYLTRANSPEPTIDASE (AFU_ORTHOLOGUE AFUA_4G13580)"/>
    <property type="match status" value="1"/>
</dbReference>
<organism evidence="1 2">
    <name type="scientific">Sphingobacterium paludis</name>
    <dbReference type="NCBI Taxonomy" id="1476465"/>
    <lineage>
        <taxon>Bacteria</taxon>
        <taxon>Pseudomonadati</taxon>
        <taxon>Bacteroidota</taxon>
        <taxon>Sphingobacteriia</taxon>
        <taxon>Sphingobacteriales</taxon>
        <taxon>Sphingobacteriaceae</taxon>
        <taxon>Sphingobacterium</taxon>
    </lineage>
</organism>
<protein>
    <submittedName>
        <fullName evidence="1">Gamma-glutamyltranspeptidase/glutathione hydrolase</fullName>
    </submittedName>
</protein>